<organism evidence="1 2">
    <name type="scientific">Flavobacterium caeni</name>
    <dbReference type="NCBI Taxonomy" id="490189"/>
    <lineage>
        <taxon>Bacteria</taxon>
        <taxon>Pseudomonadati</taxon>
        <taxon>Bacteroidota</taxon>
        <taxon>Flavobacteriia</taxon>
        <taxon>Flavobacteriales</taxon>
        <taxon>Flavobacteriaceae</taxon>
        <taxon>Flavobacterium</taxon>
    </lineage>
</organism>
<reference evidence="1 2" key="1">
    <citation type="submission" date="2016-10" db="EMBL/GenBank/DDBJ databases">
        <authorList>
            <person name="de Groot N.N."/>
        </authorList>
    </citation>
    <scope>NUCLEOTIDE SEQUENCE [LARGE SCALE GENOMIC DNA]</scope>
    <source>
        <strain evidence="1 2">CGMCC 1.7031</strain>
    </source>
</reference>
<evidence type="ECO:0000313" key="2">
    <source>
        <dbReference type="Proteomes" id="UP000199354"/>
    </source>
</evidence>
<sequence>MAKINNKTTDDSHKALLRNLSKNDKSSSNASKGLIASLLLASCSPLMYIEEYGLQTDGRRKTELSDYEFEVRGDTIVKTKLSSKYSLFYDKHGRPTEIWHWGKNQNKPVIKEMFKYDDQKHTITYESVRKDTILEFYTVYSFNRKRQPTGKTRYEKGLKTSYQVNVFEPNRRDFITYSYDETNTLKDKFLTQKNKKGQTTRQASYNTDGSIKNYSNILYYSNGLEKEHIWYQADGKIWFGSKDIKYSRSGQQTYSVNATDSTIQSALVQRFGDSIRTVYFSDKKATAIEEAIISYK</sequence>
<evidence type="ECO:0008006" key="3">
    <source>
        <dbReference type="Google" id="ProtNLM"/>
    </source>
</evidence>
<gene>
    <name evidence="1" type="ORF">SAMN02927903_00392</name>
</gene>
<accession>A0A1G5BJK7</accession>
<dbReference type="Proteomes" id="UP000199354">
    <property type="component" value="Unassembled WGS sequence"/>
</dbReference>
<keyword evidence="2" id="KW-1185">Reference proteome</keyword>
<evidence type="ECO:0000313" key="1">
    <source>
        <dbReference type="EMBL" id="SCX90315.1"/>
    </source>
</evidence>
<proteinExistence type="predicted"/>
<protein>
    <recommendedName>
        <fullName evidence="3">YD repeat-containing protein</fullName>
    </recommendedName>
</protein>
<name>A0A1G5BJK7_9FLAO</name>
<dbReference type="AlphaFoldDB" id="A0A1G5BJK7"/>
<dbReference type="EMBL" id="FMVF01000002">
    <property type="protein sequence ID" value="SCX90315.1"/>
    <property type="molecule type" value="Genomic_DNA"/>
</dbReference>